<dbReference type="InterPro" id="IPR052360">
    <property type="entry name" value="Transcr_Regulatory_Proteins"/>
</dbReference>
<dbReference type="InterPro" id="IPR001138">
    <property type="entry name" value="Zn2Cys6_DnaBD"/>
</dbReference>
<dbReference type="CDD" id="cd00067">
    <property type="entry name" value="GAL4"/>
    <property type="match status" value="1"/>
</dbReference>
<gene>
    <name evidence="8" type="ORF">DM02DRAFT_535665</name>
</gene>
<feature type="compositionally biased region" description="Low complexity" evidence="7">
    <location>
        <begin position="44"/>
        <end position="54"/>
    </location>
</feature>
<protein>
    <recommendedName>
        <fullName evidence="10">Zn(2)-C6 fungal-type domain-containing protein</fullName>
    </recommendedName>
</protein>
<dbReference type="OrthoDB" id="3145928at2759"/>
<evidence type="ECO:0000256" key="4">
    <source>
        <dbReference type="ARBA" id="ARBA00023125"/>
    </source>
</evidence>
<keyword evidence="3" id="KW-0805">Transcription regulation</keyword>
<reference evidence="8 9" key="1">
    <citation type="journal article" date="2018" name="Sci. Rep.">
        <title>Comparative genomics provides insights into the lifestyle and reveals functional heterogeneity of dark septate endophytic fungi.</title>
        <authorList>
            <person name="Knapp D.G."/>
            <person name="Nemeth J.B."/>
            <person name="Barry K."/>
            <person name="Hainaut M."/>
            <person name="Henrissat B."/>
            <person name="Johnson J."/>
            <person name="Kuo A."/>
            <person name="Lim J.H.P."/>
            <person name="Lipzen A."/>
            <person name="Nolan M."/>
            <person name="Ohm R.A."/>
            <person name="Tamas L."/>
            <person name="Grigoriev I.V."/>
            <person name="Spatafora J.W."/>
            <person name="Nagy L.G."/>
            <person name="Kovacs G.M."/>
        </authorList>
    </citation>
    <scope>NUCLEOTIDE SEQUENCE [LARGE SCALE GENOMIC DNA]</scope>
    <source>
        <strain evidence="8 9">DSE2036</strain>
    </source>
</reference>
<keyword evidence="5" id="KW-0804">Transcription</keyword>
<keyword evidence="4" id="KW-0238">DNA-binding</keyword>
<name>A0A2V1DF81_9PLEO</name>
<evidence type="ECO:0000256" key="2">
    <source>
        <dbReference type="ARBA" id="ARBA00022833"/>
    </source>
</evidence>
<feature type="compositionally biased region" description="Basic and acidic residues" evidence="7">
    <location>
        <begin position="55"/>
        <end position="65"/>
    </location>
</feature>
<evidence type="ECO:0000313" key="8">
    <source>
        <dbReference type="EMBL" id="PVH96253.1"/>
    </source>
</evidence>
<keyword evidence="2" id="KW-0862">Zinc</keyword>
<dbReference type="PANTHER" id="PTHR36206">
    <property type="entry name" value="ASPERCRYPTIN BIOSYNTHESIS CLUSTER-SPECIFIC TRANSCRIPTION REGULATOR ATNN-RELATED"/>
    <property type="match status" value="1"/>
</dbReference>
<evidence type="ECO:0000256" key="3">
    <source>
        <dbReference type="ARBA" id="ARBA00023015"/>
    </source>
</evidence>
<keyword evidence="6" id="KW-0539">Nucleus</keyword>
<evidence type="ECO:0000256" key="5">
    <source>
        <dbReference type="ARBA" id="ARBA00023163"/>
    </source>
</evidence>
<keyword evidence="9" id="KW-1185">Reference proteome</keyword>
<dbReference type="Proteomes" id="UP000244855">
    <property type="component" value="Unassembled WGS sequence"/>
</dbReference>
<evidence type="ECO:0008006" key="10">
    <source>
        <dbReference type="Google" id="ProtNLM"/>
    </source>
</evidence>
<dbReference type="GO" id="GO:0003677">
    <property type="term" value="F:DNA binding"/>
    <property type="evidence" value="ECO:0007669"/>
    <property type="project" value="UniProtKB-KW"/>
</dbReference>
<dbReference type="AlphaFoldDB" id="A0A2V1DF81"/>
<organism evidence="8 9">
    <name type="scientific">Periconia macrospinosa</name>
    <dbReference type="NCBI Taxonomy" id="97972"/>
    <lineage>
        <taxon>Eukaryota</taxon>
        <taxon>Fungi</taxon>
        <taxon>Dikarya</taxon>
        <taxon>Ascomycota</taxon>
        <taxon>Pezizomycotina</taxon>
        <taxon>Dothideomycetes</taxon>
        <taxon>Pleosporomycetidae</taxon>
        <taxon>Pleosporales</taxon>
        <taxon>Massarineae</taxon>
        <taxon>Periconiaceae</taxon>
        <taxon>Periconia</taxon>
    </lineage>
</organism>
<dbReference type="Pfam" id="PF11951">
    <property type="entry name" value="Fungal_trans_2"/>
    <property type="match status" value="1"/>
</dbReference>
<sequence length="525" mass="58314">KCDQGKPKCERCINARLVCEGYPEPVAYRFHVHALATSEPQRPSPSSSLTPAAASKRDRAEAVPRRLDTQISADVTERWYFGLVLQATRGGVALHVQNISPVLTNIIPQLAYHHGAIRHALIALGASYHLYKTSGARTRATWHRPSMSSLETFILQHYTRAARELRVAIDSTKPESSTVALMCCLIFVFLENLRANHKGAAMHLQNGISILEAAVDFEKLYPPDSTQPAIHDSSTSALPLLSTGELRGLTNYMHQLEMSTGLFWTALPLRLASRIHTGPPRNGLARQLPERFTSLAEAHAARSQFSRDLTQRDTRLRGHRGDVAFWTRAEVKAEHAAMCQYAAQLAERYTRFMADEAVAPAKGTRAIVSAYTDLLLISSMRCRLELTPFRSAEHGAVQETPAFRVILEDMIRYGELLHEARKDAARTAALPAGTLDFAVEVGLVAPMYYAFVYTSDAVSRRRILKVMSHTETREGPWDAQALLKLISVMAQPEKQEGGAPVNPLRRWGGATDCMGLFTHLDISEW</sequence>
<feature type="non-terminal residue" evidence="8">
    <location>
        <position position="1"/>
    </location>
</feature>
<feature type="region of interest" description="Disordered" evidence="7">
    <location>
        <begin position="38"/>
        <end position="65"/>
    </location>
</feature>
<evidence type="ECO:0000313" key="9">
    <source>
        <dbReference type="Proteomes" id="UP000244855"/>
    </source>
</evidence>
<dbReference type="GO" id="GO:0000981">
    <property type="term" value="F:DNA-binding transcription factor activity, RNA polymerase II-specific"/>
    <property type="evidence" value="ECO:0007669"/>
    <property type="project" value="InterPro"/>
</dbReference>
<evidence type="ECO:0000256" key="1">
    <source>
        <dbReference type="ARBA" id="ARBA00022723"/>
    </source>
</evidence>
<dbReference type="PANTHER" id="PTHR36206:SF4">
    <property type="entry name" value="HYPOTHETICAL CONSERVED PROTEIN (EUROFUNG)-RELATED"/>
    <property type="match status" value="1"/>
</dbReference>
<dbReference type="STRING" id="97972.A0A2V1DF81"/>
<dbReference type="GO" id="GO:0008270">
    <property type="term" value="F:zinc ion binding"/>
    <property type="evidence" value="ECO:0007669"/>
    <property type="project" value="InterPro"/>
</dbReference>
<dbReference type="EMBL" id="KZ805469">
    <property type="protein sequence ID" value="PVH96253.1"/>
    <property type="molecule type" value="Genomic_DNA"/>
</dbReference>
<proteinExistence type="predicted"/>
<keyword evidence="1" id="KW-0479">Metal-binding</keyword>
<dbReference type="InterPro" id="IPR021858">
    <property type="entry name" value="Fun_TF"/>
</dbReference>
<evidence type="ECO:0000256" key="7">
    <source>
        <dbReference type="SAM" id="MobiDB-lite"/>
    </source>
</evidence>
<accession>A0A2V1DF81</accession>
<evidence type="ECO:0000256" key="6">
    <source>
        <dbReference type="ARBA" id="ARBA00023242"/>
    </source>
</evidence>